<sequence>MALPAFHSHLLFVLLTNYFNLIIFILVSGQNVMSIFAEDTSKKTAAEYEKMFEALKMVVSFSLHCAALLCATICILFVLIENLKNKVSPTVTIVILVFILVFNLIAAILLLIYVPKNEEERSSLAGGTVSIIAALMVFFLVQAQGSIDKKKSPDGKPPSNSNESREYFAPPN</sequence>
<keyword evidence="2" id="KW-0472">Membrane</keyword>
<gene>
    <name evidence="3" type="primary">Necator_chrIV.g16943</name>
    <name evidence="3" type="ORF">RB195_003645</name>
</gene>
<feature type="region of interest" description="Disordered" evidence="1">
    <location>
        <begin position="147"/>
        <end position="172"/>
    </location>
</feature>
<dbReference type="Proteomes" id="UP001303046">
    <property type="component" value="Unassembled WGS sequence"/>
</dbReference>
<protein>
    <submittedName>
        <fullName evidence="3">Uncharacterized protein</fullName>
    </submittedName>
</protein>
<keyword evidence="2" id="KW-0812">Transmembrane</keyword>
<feature type="transmembrane region" description="Helical" evidence="2">
    <location>
        <begin position="124"/>
        <end position="141"/>
    </location>
</feature>
<feature type="transmembrane region" description="Helical" evidence="2">
    <location>
        <begin position="12"/>
        <end position="37"/>
    </location>
</feature>
<evidence type="ECO:0000313" key="3">
    <source>
        <dbReference type="EMBL" id="KAK6752346.1"/>
    </source>
</evidence>
<keyword evidence="4" id="KW-1185">Reference proteome</keyword>
<reference evidence="3 4" key="1">
    <citation type="submission" date="2023-08" db="EMBL/GenBank/DDBJ databases">
        <title>A Necator americanus chromosomal reference genome.</title>
        <authorList>
            <person name="Ilik V."/>
            <person name="Petrzelkova K.J."/>
            <person name="Pardy F."/>
            <person name="Fuh T."/>
            <person name="Niatou-Singa F.S."/>
            <person name="Gouil Q."/>
            <person name="Baker L."/>
            <person name="Ritchie M.E."/>
            <person name="Jex A.R."/>
            <person name="Gazzola D."/>
            <person name="Li H."/>
            <person name="Toshio Fujiwara R."/>
            <person name="Zhan B."/>
            <person name="Aroian R.V."/>
            <person name="Pafco B."/>
            <person name="Schwarz E.M."/>
        </authorList>
    </citation>
    <scope>NUCLEOTIDE SEQUENCE [LARGE SCALE GENOMIC DNA]</scope>
    <source>
        <strain evidence="3 4">Aroian</strain>
        <tissue evidence="3">Whole animal</tissue>
    </source>
</reference>
<name>A0ABR1DPH1_NECAM</name>
<evidence type="ECO:0000313" key="4">
    <source>
        <dbReference type="Proteomes" id="UP001303046"/>
    </source>
</evidence>
<proteinExistence type="predicted"/>
<feature type="transmembrane region" description="Helical" evidence="2">
    <location>
        <begin position="91"/>
        <end position="112"/>
    </location>
</feature>
<dbReference type="EMBL" id="JAVFWL010000004">
    <property type="protein sequence ID" value="KAK6752346.1"/>
    <property type="molecule type" value="Genomic_DNA"/>
</dbReference>
<evidence type="ECO:0000256" key="2">
    <source>
        <dbReference type="SAM" id="Phobius"/>
    </source>
</evidence>
<feature type="transmembrane region" description="Helical" evidence="2">
    <location>
        <begin position="57"/>
        <end position="79"/>
    </location>
</feature>
<organism evidence="3 4">
    <name type="scientific">Necator americanus</name>
    <name type="common">Human hookworm</name>
    <dbReference type="NCBI Taxonomy" id="51031"/>
    <lineage>
        <taxon>Eukaryota</taxon>
        <taxon>Metazoa</taxon>
        <taxon>Ecdysozoa</taxon>
        <taxon>Nematoda</taxon>
        <taxon>Chromadorea</taxon>
        <taxon>Rhabditida</taxon>
        <taxon>Rhabditina</taxon>
        <taxon>Rhabditomorpha</taxon>
        <taxon>Strongyloidea</taxon>
        <taxon>Ancylostomatidae</taxon>
        <taxon>Bunostominae</taxon>
        <taxon>Necator</taxon>
    </lineage>
</organism>
<keyword evidence="2" id="KW-1133">Transmembrane helix</keyword>
<accession>A0ABR1DPH1</accession>
<evidence type="ECO:0000256" key="1">
    <source>
        <dbReference type="SAM" id="MobiDB-lite"/>
    </source>
</evidence>
<comment type="caution">
    <text evidence="3">The sequence shown here is derived from an EMBL/GenBank/DDBJ whole genome shotgun (WGS) entry which is preliminary data.</text>
</comment>